<dbReference type="PANTHER" id="PTHR42944">
    <property type="entry name" value="ADENINE DNA GLYCOSYLASE"/>
    <property type="match status" value="1"/>
</dbReference>
<dbReference type="SUPFAM" id="SSF48150">
    <property type="entry name" value="DNA-glycosylase"/>
    <property type="match status" value="1"/>
</dbReference>
<dbReference type="InterPro" id="IPR011257">
    <property type="entry name" value="DNA_glycosylase"/>
</dbReference>
<sequence length="212" mass="24455">MGEIIKNLLNWHKKNYRPYPWRNVSSPYMVMIAEFMLQRTRADQVVPVYNQFLKKYPDVDQLAEADIEDIKATLKPLGLYWRANHFKMAAEYIQRTFSGNIPDNKEDLKNIPGVGDYAAGAILAVAFRKKSCIVDSNIARVLNRYYGLGLNGEIRRKKEIVELACQLFNHKEPNKILFAIIDFSAIVCTPVNPKHGICPLKNNCLYYKNLEK</sequence>
<feature type="domain" description="HhH-GPD" evidence="14">
    <location>
        <begin position="36"/>
        <end position="186"/>
    </location>
</feature>
<dbReference type="PROSITE" id="PS01155">
    <property type="entry name" value="ENDONUCLEASE_III_2"/>
    <property type="match status" value="1"/>
</dbReference>
<dbReference type="InterPro" id="IPR023170">
    <property type="entry name" value="HhH_base_excis_C"/>
</dbReference>
<dbReference type="GeneID" id="5145645"/>
<dbReference type="EC" id="3.2.2.31" evidence="4"/>
<dbReference type="EMBL" id="AM114193">
    <property type="protein sequence ID" value="CAJ37599.1"/>
    <property type="molecule type" value="Genomic_DNA"/>
</dbReference>
<evidence type="ECO:0000256" key="3">
    <source>
        <dbReference type="ARBA" id="ARBA00008343"/>
    </source>
</evidence>
<keyword evidence="10" id="KW-0408">Iron</keyword>
<keyword evidence="16" id="KW-1185">Reference proteome</keyword>
<dbReference type="GO" id="GO:0006284">
    <property type="term" value="P:base-excision repair"/>
    <property type="evidence" value="ECO:0007669"/>
    <property type="project" value="InterPro"/>
</dbReference>
<comment type="catalytic activity">
    <reaction evidence="1">
        <text>Hydrolyzes free adenine bases from 7,8-dihydro-8-oxoguanine:adenine mismatched double-stranded DNA, leaving an apurinic site.</text>
        <dbReference type="EC" id="3.2.2.31"/>
    </reaction>
</comment>
<dbReference type="SMART" id="SM00525">
    <property type="entry name" value="FES"/>
    <property type="match status" value="1"/>
</dbReference>
<dbReference type="GO" id="GO:0000701">
    <property type="term" value="F:purine-specific mismatch base pair DNA N-glycosylase activity"/>
    <property type="evidence" value="ECO:0007669"/>
    <property type="project" value="UniProtKB-EC"/>
</dbReference>
<dbReference type="Pfam" id="PF00633">
    <property type="entry name" value="HHH"/>
    <property type="match status" value="1"/>
</dbReference>
<dbReference type="Gene3D" id="1.10.1670.10">
    <property type="entry name" value="Helix-hairpin-Helix base-excision DNA repair enzymes (C-terminal)"/>
    <property type="match status" value="1"/>
</dbReference>
<evidence type="ECO:0000256" key="6">
    <source>
        <dbReference type="ARBA" id="ARBA00022485"/>
    </source>
</evidence>
<evidence type="ECO:0000256" key="7">
    <source>
        <dbReference type="ARBA" id="ARBA00022723"/>
    </source>
</evidence>
<evidence type="ECO:0000313" key="16">
    <source>
        <dbReference type="Proteomes" id="UP000000663"/>
    </source>
</evidence>
<dbReference type="STRING" id="351160.RCIX2536"/>
<dbReference type="OrthoDB" id="206280at2157"/>
<evidence type="ECO:0000256" key="11">
    <source>
        <dbReference type="ARBA" id="ARBA00023014"/>
    </source>
</evidence>
<evidence type="ECO:0000256" key="9">
    <source>
        <dbReference type="ARBA" id="ARBA00022801"/>
    </source>
</evidence>
<keyword evidence="13 15" id="KW-0326">Glycosidase</keyword>
<dbReference type="GO" id="GO:0051539">
    <property type="term" value="F:4 iron, 4 sulfur cluster binding"/>
    <property type="evidence" value="ECO:0007669"/>
    <property type="project" value="UniProtKB-KW"/>
</dbReference>
<dbReference type="GO" id="GO:0006298">
    <property type="term" value="P:mismatch repair"/>
    <property type="evidence" value="ECO:0007669"/>
    <property type="project" value="TreeGrafter"/>
</dbReference>
<dbReference type="eggNOG" id="arCOG00462">
    <property type="taxonomic scope" value="Archaea"/>
</dbReference>
<dbReference type="PANTHER" id="PTHR42944:SF1">
    <property type="entry name" value="ADENINE DNA GLYCOSYLASE"/>
    <property type="match status" value="1"/>
</dbReference>
<evidence type="ECO:0000256" key="10">
    <source>
        <dbReference type="ARBA" id="ARBA00023004"/>
    </source>
</evidence>
<gene>
    <name evidence="15" type="ORF">RCIX2536</name>
</gene>
<dbReference type="Proteomes" id="UP000000663">
    <property type="component" value="Chromosome"/>
</dbReference>
<dbReference type="GO" id="GO:0046872">
    <property type="term" value="F:metal ion binding"/>
    <property type="evidence" value="ECO:0007669"/>
    <property type="project" value="UniProtKB-KW"/>
</dbReference>
<dbReference type="InterPro" id="IPR004036">
    <property type="entry name" value="Endonuclease-III-like_CS2"/>
</dbReference>
<dbReference type="Gene3D" id="1.10.340.30">
    <property type="entry name" value="Hypothetical protein, domain 2"/>
    <property type="match status" value="1"/>
</dbReference>
<evidence type="ECO:0000256" key="1">
    <source>
        <dbReference type="ARBA" id="ARBA00000843"/>
    </source>
</evidence>
<keyword evidence="8" id="KW-0227">DNA damage</keyword>
<comment type="similarity">
    <text evidence="3">Belongs to the Nth/MutY family.</text>
</comment>
<dbReference type="RefSeq" id="WP_012034986.1">
    <property type="nucleotide sequence ID" value="NC_009464.1"/>
</dbReference>
<dbReference type="InterPro" id="IPR044298">
    <property type="entry name" value="MIG/MutY"/>
</dbReference>
<dbReference type="Pfam" id="PF10576">
    <property type="entry name" value="EndIII_4Fe-2S"/>
    <property type="match status" value="1"/>
</dbReference>
<organism evidence="15 16">
    <name type="scientific">Methanocella arvoryzae (strain DSM 22066 / NBRC 105507 / MRE50)</name>
    <dbReference type="NCBI Taxonomy" id="351160"/>
    <lineage>
        <taxon>Archaea</taxon>
        <taxon>Methanobacteriati</taxon>
        <taxon>Methanobacteriota</taxon>
        <taxon>Stenosarchaea group</taxon>
        <taxon>Methanomicrobia</taxon>
        <taxon>Methanocellales</taxon>
        <taxon>Methanocellaceae</taxon>
        <taxon>Methanocella</taxon>
    </lineage>
</organism>
<evidence type="ECO:0000256" key="5">
    <source>
        <dbReference type="ARBA" id="ARBA00022023"/>
    </source>
</evidence>
<keyword evidence="11" id="KW-0411">Iron-sulfur</keyword>
<evidence type="ECO:0000256" key="8">
    <source>
        <dbReference type="ARBA" id="ARBA00022763"/>
    </source>
</evidence>
<dbReference type="CDD" id="cd00056">
    <property type="entry name" value="ENDO3c"/>
    <property type="match status" value="1"/>
</dbReference>
<dbReference type="SMART" id="SM00478">
    <property type="entry name" value="ENDO3c"/>
    <property type="match status" value="1"/>
</dbReference>
<keyword evidence="7" id="KW-0479">Metal-binding</keyword>
<evidence type="ECO:0000256" key="12">
    <source>
        <dbReference type="ARBA" id="ARBA00023204"/>
    </source>
</evidence>
<dbReference type="InterPro" id="IPR000445">
    <property type="entry name" value="HhH_motif"/>
</dbReference>
<reference evidence="15 16" key="1">
    <citation type="journal article" date="2006" name="Science">
        <title>Genome of rice cluster I archaea -- the key methane producers in the rice rhizosphere.</title>
        <authorList>
            <person name="Erkel C."/>
            <person name="Kube M."/>
            <person name="Reinhardt R."/>
            <person name="Liesack W."/>
        </authorList>
    </citation>
    <scope>NUCLEOTIDE SEQUENCE [LARGE SCALE GENOMIC DNA]</scope>
    <source>
        <strain evidence="16">DSM 22066 / NBRC 105507 / MRE50</strain>
    </source>
</reference>
<proteinExistence type="inferred from homology"/>
<dbReference type="GO" id="GO:0032357">
    <property type="term" value="F:oxidized purine DNA binding"/>
    <property type="evidence" value="ECO:0007669"/>
    <property type="project" value="TreeGrafter"/>
</dbReference>
<accession>Q0W1Z4</accession>
<dbReference type="GO" id="GO:0035485">
    <property type="term" value="F:adenine/guanine mispair binding"/>
    <property type="evidence" value="ECO:0007669"/>
    <property type="project" value="TreeGrafter"/>
</dbReference>
<dbReference type="InterPro" id="IPR003265">
    <property type="entry name" value="HhH-GPD_domain"/>
</dbReference>
<comment type="cofactor">
    <cofactor evidence="2">
        <name>[4Fe-4S] cluster</name>
        <dbReference type="ChEBI" id="CHEBI:49883"/>
    </cofactor>
</comment>
<evidence type="ECO:0000256" key="2">
    <source>
        <dbReference type="ARBA" id="ARBA00001966"/>
    </source>
</evidence>
<dbReference type="InterPro" id="IPR003651">
    <property type="entry name" value="Endonuclease3_FeS-loop_motif"/>
</dbReference>
<keyword evidence="12" id="KW-0234">DNA repair</keyword>
<keyword evidence="9 15" id="KW-0378">Hydrolase</keyword>
<dbReference type="PIRSF" id="PIRSF001435">
    <property type="entry name" value="Nth"/>
    <property type="match status" value="1"/>
</dbReference>
<name>Q0W1Z4_METAR</name>
<keyword evidence="6" id="KW-0004">4Fe-4S</keyword>
<evidence type="ECO:0000256" key="13">
    <source>
        <dbReference type="ARBA" id="ARBA00023295"/>
    </source>
</evidence>
<evidence type="ECO:0000313" key="15">
    <source>
        <dbReference type="EMBL" id="CAJ37599.1"/>
    </source>
</evidence>
<dbReference type="GO" id="GO:0034039">
    <property type="term" value="F:8-oxo-7,8-dihydroguanine DNA N-glycosylase activity"/>
    <property type="evidence" value="ECO:0007669"/>
    <property type="project" value="TreeGrafter"/>
</dbReference>
<evidence type="ECO:0000256" key="4">
    <source>
        <dbReference type="ARBA" id="ARBA00012045"/>
    </source>
</evidence>
<dbReference type="KEGG" id="rci:RCIX2536"/>
<evidence type="ECO:0000259" key="14">
    <source>
        <dbReference type="SMART" id="SM00478"/>
    </source>
</evidence>
<protein>
    <recommendedName>
        <fullName evidence="5">Adenine DNA glycosylase</fullName>
        <ecNumber evidence="4">3.2.2.31</ecNumber>
    </recommendedName>
</protein>
<dbReference type="AlphaFoldDB" id="Q0W1Z4"/>
<dbReference type="Pfam" id="PF00730">
    <property type="entry name" value="HhH-GPD"/>
    <property type="match status" value="1"/>
</dbReference>